<accession>A0A2A9NM61</accession>
<evidence type="ECO:0000313" key="2">
    <source>
        <dbReference type="EMBL" id="PFH52075.1"/>
    </source>
</evidence>
<keyword evidence="3" id="KW-1185">Reference proteome</keyword>
<dbReference type="EMBL" id="KZ301982">
    <property type="protein sequence ID" value="PFH52075.1"/>
    <property type="molecule type" value="Genomic_DNA"/>
</dbReference>
<reference evidence="2 3" key="1">
    <citation type="submission" date="2014-02" db="EMBL/GenBank/DDBJ databases">
        <title>Transposable element dynamics among asymbiotic and ectomycorrhizal Amanita fungi.</title>
        <authorList>
            <consortium name="DOE Joint Genome Institute"/>
            <person name="Hess J."/>
            <person name="Skrede I."/>
            <person name="Wolfe B."/>
            <person name="LaButti K."/>
            <person name="Ohm R.A."/>
            <person name="Grigoriev I.V."/>
            <person name="Pringle A."/>
        </authorList>
    </citation>
    <scope>NUCLEOTIDE SEQUENCE [LARGE SCALE GENOMIC DNA]</scope>
    <source>
        <strain evidence="2 3">SKay4041</strain>
    </source>
</reference>
<proteinExistence type="predicted"/>
<dbReference type="AlphaFoldDB" id="A0A2A9NM61"/>
<evidence type="ECO:0000256" key="1">
    <source>
        <dbReference type="SAM" id="MobiDB-lite"/>
    </source>
</evidence>
<sequence>MIERFADKLAETFIKGELSIGDWSVEKGAKINLAFVPASATSRGVKIPLAEIEATEAAGFATKLLLEVALQAQSQGCRLYKGSSVPARLPTLAPPIPGRSRKVMKRGADELVEDEERRVLGNGKGEVGKEKGRGQVKSGGSLANPNKKARKYAEIQFESD</sequence>
<organism evidence="2 3">
    <name type="scientific">Amanita thiersii Skay4041</name>
    <dbReference type="NCBI Taxonomy" id="703135"/>
    <lineage>
        <taxon>Eukaryota</taxon>
        <taxon>Fungi</taxon>
        <taxon>Dikarya</taxon>
        <taxon>Basidiomycota</taxon>
        <taxon>Agaricomycotina</taxon>
        <taxon>Agaricomycetes</taxon>
        <taxon>Agaricomycetidae</taxon>
        <taxon>Agaricales</taxon>
        <taxon>Pluteineae</taxon>
        <taxon>Amanitaceae</taxon>
        <taxon>Amanita</taxon>
    </lineage>
</organism>
<evidence type="ECO:0000313" key="3">
    <source>
        <dbReference type="Proteomes" id="UP000242287"/>
    </source>
</evidence>
<name>A0A2A9NM61_9AGAR</name>
<protein>
    <submittedName>
        <fullName evidence="2">Uncharacterized protein</fullName>
    </submittedName>
</protein>
<feature type="region of interest" description="Disordered" evidence="1">
    <location>
        <begin position="114"/>
        <end position="160"/>
    </location>
</feature>
<dbReference type="Proteomes" id="UP000242287">
    <property type="component" value="Unassembled WGS sequence"/>
</dbReference>
<gene>
    <name evidence="2" type="ORF">AMATHDRAFT_57914</name>
</gene>
<dbReference type="OrthoDB" id="3164380at2759"/>